<evidence type="ECO:0000259" key="1">
    <source>
        <dbReference type="Pfam" id="PF03016"/>
    </source>
</evidence>
<protein>
    <recommendedName>
        <fullName evidence="1">Exostosin GT47 domain-containing protein</fullName>
    </recommendedName>
</protein>
<comment type="caution">
    <text evidence="2">The sequence shown here is derived from an EMBL/GenBank/DDBJ whole genome shotgun (WGS) entry which is preliminary data.</text>
</comment>
<dbReference type="EMBL" id="JANEYG010000036">
    <property type="protein sequence ID" value="KAJ8917071.1"/>
    <property type="molecule type" value="Genomic_DNA"/>
</dbReference>
<gene>
    <name evidence="2" type="ORF">NQ315_012990</name>
</gene>
<evidence type="ECO:0000313" key="3">
    <source>
        <dbReference type="Proteomes" id="UP001159042"/>
    </source>
</evidence>
<reference evidence="2 3" key="1">
    <citation type="journal article" date="2023" name="Insect Mol. Biol.">
        <title>Genome sequencing provides insights into the evolution of gene families encoding plant cell wall-degrading enzymes in longhorned beetles.</title>
        <authorList>
            <person name="Shin N.R."/>
            <person name="Okamura Y."/>
            <person name="Kirsch R."/>
            <person name="Pauchet Y."/>
        </authorList>
    </citation>
    <scope>NUCLEOTIDE SEQUENCE [LARGE SCALE GENOMIC DNA]</scope>
    <source>
        <strain evidence="2">EAD_L_NR</strain>
    </source>
</reference>
<evidence type="ECO:0000313" key="2">
    <source>
        <dbReference type="EMBL" id="KAJ8917071.1"/>
    </source>
</evidence>
<dbReference type="InterPro" id="IPR040911">
    <property type="entry name" value="Exostosin_GT47"/>
</dbReference>
<dbReference type="Pfam" id="PF03016">
    <property type="entry name" value="Exostosin_GT47"/>
    <property type="match status" value="1"/>
</dbReference>
<dbReference type="Proteomes" id="UP001159042">
    <property type="component" value="Unassembled WGS sequence"/>
</dbReference>
<dbReference type="AlphaFoldDB" id="A0AAV8VRS2"/>
<feature type="domain" description="Exostosin GT47" evidence="1">
    <location>
        <begin position="4"/>
        <end position="48"/>
    </location>
</feature>
<accession>A0AAV8VRS2</accession>
<proteinExistence type="predicted"/>
<organism evidence="2 3">
    <name type="scientific">Exocentrus adspersus</name>
    <dbReference type="NCBI Taxonomy" id="1586481"/>
    <lineage>
        <taxon>Eukaryota</taxon>
        <taxon>Metazoa</taxon>
        <taxon>Ecdysozoa</taxon>
        <taxon>Arthropoda</taxon>
        <taxon>Hexapoda</taxon>
        <taxon>Insecta</taxon>
        <taxon>Pterygota</taxon>
        <taxon>Neoptera</taxon>
        <taxon>Endopterygota</taxon>
        <taxon>Coleoptera</taxon>
        <taxon>Polyphaga</taxon>
        <taxon>Cucujiformia</taxon>
        <taxon>Chrysomeloidea</taxon>
        <taxon>Cerambycidae</taxon>
        <taxon>Lamiinae</taxon>
        <taxon>Acanthocinini</taxon>
        <taxon>Exocentrus</taxon>
    </lineage>
</organism>
<sequence length="191" mass="21425">MYCFGAIPVILGGDQIKLAYDEVIQWKRVAIFLTKTRVTELHFLLRAIPDEDILLYRRQGRIIWERYLASVQSTLDTIVALLRERLGIPPLPADSVAAVSIFNDTFQPIQIQTGGDVEQEESLGPLEPPYNSPGFRRNYSLPLTQGHELWNDWGDPFRLYPALPTDPILSSDAKFIGSGRGFRPIGQGQGG</sequence>
<name>A0AAV8VRS2_9CUCU</name>
<keyword evidence="3" id="KW-1185">Reference proteome</keyword>